<evidence type="ECO:0000313" key="3">
    <source>
        <dbReference type="EMBL" id="AOZ50653.1"/>
    </source>
</evidence>
<dbReference type="AlphaFoldDB" id="A0A1D9LH99"/>
<sequence>MKRNAFALLLAAGLVSVLSGCVGLVAAGAAGGALVASDRRTSGAYVDDQAIELKSGEQIANRLPSAHVNRTSFNRAVLLTGEVPSEEARQQAELIVRGLPNVRRVYNYTTVGPVSGFSERSNDTWITSKVRTRLLDGKGVNPNNIKVVTERGVVYMLGLVTQGEGVEASRVVSETAGVQKVVTLFEYIQDVTPAQ</sequence>
<dbReference type="Gene3D" id="3.30.1340.30">
    <property type="match status" value="1"/>
</dbReference>
<evidence type="ECO:0000313" key="6">
    <source>
        <dbReference type="Proteomes" id="UP001455709"/>
    </source>
</evidence>
<dbReference type="Proteomes" id="UP000178776">
    <property type="component" value="Chromosome"/>
</dbReference>
<dbReference type="RefSeq" id="WP_046158529.1">
    <property type="nucleotide sequence ID" value="NZ_CP017707.1"/>
</dbReference>
<proteinExistence type="predicted"/>
<dbReference type="InterPro" id="IPR051686">
    <property type="entry name" value="Lipoprotein_DolP"/>
</dbReference>
<feature type="domain" description="BON" evidence="2">
    <location>
        <begin position="122"/>
        <end position="189"/>
    </location>
</feature>
<evidence type="ECO:0000313" key="5">
    <source>
        <dbReference type="Proteomes" id="UP000178776"/>
    </source>
</evidence>
<dbReference type="STRING" id="1108595.BKX93_12080"/>
<dbReference type="Pfam" id="PF04972">
    <property type="entry name" value="BON"/>
    <property type="match status" value="2"/>
</dbReference>
<evidence type="ECO:0000256" key="1">
    <source>
        <dbReference type="ARBA" id="ARBA00022729"/>
    </source>
</evidence>
<dbReference type="GeneID" id="68841948"/>
<accession>A0A1D9LH99</accession>
<gene>
    <name evidence="4" type="ORF">ABGV49_11430</name>
    <name evidence="3" type="ORF">BKX93_12080</name>
</gene>
<dbReference type="PROSITE" id="PS51257">
    <property type="entry name" value="PROKAR_LIPOPROTEIN"/>
    <property type="match status" value="1"/>
</dbReference>
<name>A0A1D9LH99_9NEIS</name>
<keyword evidence="6" id="KW-1185">Reference proteome</keyword>
<reference evidence="4 6" key="2">
    <citation type="submission" date="2024-05" db="EMBL/GenBank/DDBJ databases">
        <authorList>
            <person name="De Oliveira J.P."/>
            <person name="Noriler S.A."/>
            <person name="De Oliveira A.G."/>
            <person name="Sipoli D.S."/>
        </authorList>
    </citation>
    <scope>NUCLEOTIDE SEQUENCE [LARGE SCALE GENOMIC DNA]</scope>
    <source>
        <strain evidence="4 6">LABIM189</strain>
    </source>
</reference>
<dbReference type="PROSITE" id="PS50914">
    <property type="entry name" value="BON"/>
    <property type="match status" value="2"/>
</dbReference>
<reference evidence="3 5" key="1">
    <citation type="submission" date="2016-10" db="EMBL/GenBank/DDBJ databases">
        <title>Chromobacterium muskegensis sp. nov., an insecticidal bacterium isolated from Sphagnum bogs.</title>
        <authorList>
            <person name="Sparks M.E."/>
            <person name="Blackburn M.B."/>
            <person name="Gundersen-Rindal D.E."/>
            <person name="Mitchell A."/>
            <person name="Farrar R."/>
            <person name="Kuhar D."/>
        </authorList>
    </citation>
    <scope>NUCLEOTIDE SEQUENCE [LARGE SCALE GENOMIC DNA]</scope>
    <source>
        <strain evidence="3 5">21-1</strain>
    </source>
</reference>
<evidence type="ECO:0000259" key="2">
    <source>
        <dbReference type="PROSITE" id="PS50914"/>
    </source>
</evidence>
<protein>
    <submittedName>
        <fullName evidence="4">BON domain-containing protein</fullName>
    </submittedName>
    <submittedName>
        <fullName evidence="3">Hemolysin</fullName>
    </submittedName>
</protein>
<keyword evidence="1" id="KW-0732">Signal</keyword>
<dbReference type="InterPro" id="IPR007055">
    <property type="entry name" value="BON_dom"/>
</dbReference>
<dbReference type="KEGG" id="cvc:BKX93_12080"/>
<organism evidence="3 5">
    <name type="scientific">Chromobacterium vaccinii</name>
    <dbReference type="NCBI Taxonomy" id="1108595"/>
    <lineage>
        <taxon>Bacteria</taxon>
        <taxon>Pseudomonadati</taxon>
        <taxon>Pseudomonadota</taxon>
        <taxon>Betaproteobacteria</taxon>
        <taxon>Neisseriales</taxon>
        <taxon>Chromobacteriaceae</taxon>
        <taxon>Chromobacterium</taxon>
    </lineage>
</organism>
<dbReference type="EMBL" id="CP017707">
    <property type="protein sequence ID" value="AOZ50653.1"/>
    <property type="molecule type" value="Genomic_DNA"/>
</dbReference>
<dbReference type="SMART" id="SM00749">
    <property type="entry name" value="BON"/>
    <property type="match status" value="2"/>
</dbReference>
<dbReference type="PANTHER" id="PTHR34606">
    <property type="entry name" value="BON DOMAIN-CONTAINING PROTEIN"/>
    <property type="match status" value="1"/>
</dbReference>
<feature type="domain" description="BON" evidence="2">
    <location>
        <begin position="47"/>
        <end position="113"/>
    </location>
</feature>
<dbReference type="InterPro" id="IPR014004">
    <property type="entry name" value="Transpt-assoc_nodulatn_dom_bac"/>
</dbReference>
<dbReference type="EMBL" id="JBDOJC010000001">
    <property type="protein sequence ID" value="MEO2217667.1"/>
    <property type="molecule type" value="Genomic_DNA"/>
</dbReference>
<evidence type="ECO:0000313" key="4">
    <source>
        <dbReference type="EMBL" id="MEO2217667.1"/>
    </source>
</evidence>
<dbReference type="Proteomes" id="UP001455709">
    <property type="component" value="Unassembled WGS sequence"/>
</dbReference>
<dbReference type="PANTHER" id="PTHR34606:SF4">
    <property type="entry name" value="OUTER MEMBRANE LIPOPROTEIN DOLP"/>
    <property type="match status" value="1"/>
</dbReference>